<sequence length="128" mass="14326">MAFSKKWLCLVYLLLVGILSPLGMEIRAADERSFSSIPEILIEGSGALGRVGEVKAFIQTLNEGYISLRDEKDQLFFVRFNAAQRPMIKKVAGKEGRRNANGYLQVVVSFTVQKIDHSYVWGSLVSLE</sequence>
<name>A0A5R2AT74_9LEPT</name>
<dbReference type="AlphaFoldDB" id="A0A5R2AT74"/>
<dbReference type="Proteomes" id="UP000297946">
    <property type="component" value="Unassembled WGS sequence"/>
</dbReference>
<organism evidence="1 2">
    <name type="scientific">Leptospira langatensis</name>
    <dbReference type="NCBI Taxonomy" id="2484983"/>
    <lineage>
        <taxon>Bacteria</taxon>
        <taxon>Pseudomonadati</taxon>
        <taxon>Spirochaetota</taxon>
        <taxon>Spirochaetia</taxon>
        <taxon>Leptospirales</taxon>
        <taxon>Leptospiraceae</taxon>
        <taxon>Leptospira</taxon>
    </lineage>
</organism>
<accession>A0A5R2AT74</accession>
<dbReference type="EMBL" id="RQER01000008">
    <property type="protein sequence ID" value="TGJ99874.1"/>
    <property type="molecule type" value="Genomic_DNA"/>
</dbReference>
<comment type="caution">
    <text evidence="1">The sequence shown here is derived from an EMBL/GenBank/DDBJ whole genome shotgun (WGS) entry which is preliminary data.</text>
</comment>
<protein>
    <submittedName>
        <fullName evidence="1">Uncharacterized protein</fullName>
    </submittedName>
</protein>
<evidence type="ECO:0000313" key="1">
    <source>
        <dbReference type="EMBL" id="TGJ99874.1"/>
    </source>
</evidence>
<evidence type="ECO:0000313" key="2">
    <source>
        <dbReference type="Proteomes" id="UP000297946"/>
    </source>
</evidence>
<dbReference type="RefSeq" id="WP_135698380.1">
    <property type="nucleotide sequence ID" value="NZ_RQER01000008.1"/>
</dbReference>
<gene>
    <name evidence="1" type="ORF">EHO57_14035</name>
</gene>
<proteinExistence type="predicted"/>
<reference evidence="1 2" key="1">
    <citation type="journal article" date="2019" name="PLoS Negl. Trop. Dis.">
        <title>Revisiting the worldwide diversity of Leptospira species in the environment.</title>
        <authorList>
            <person name="Vincent A.T."/>
            <person name="Schiettekatte O."/>
            <person name="Bourhy P."/>
            <person name="Veyrier F.J."/>
            <person name="Picardeau M."/>
        </authorList>
    </citation>
    <scope>NUCLEOTIDE SEQUENCE [LARGE SCALE GENOMIC DNA]</scope>
    <source>
        <strain evidence="1 2">SSW18</strain>
    </source>
</reference>